<dbReference type="Proteomes" id="UP000061432">
    <property type="component" value="Chromosome"/>
</dbReference>
<dbReference type="Pfam" id="PF01135">
    <property type="entry name" value="PCMT"/>
    <property type="match status" value="1"/>
</dbReference>
<dbReference type="EMBL" id="AP014704">
    <property type="protein sequence ID" value="BAQ45169.1"/>
    <property type="molecule type" value="Genomic_DNA"/>
</dbReference>
<comment type="similarity">
    <text evidence="1">Belongs to the methyltransferase superfamily. L-isoaspartyl/D-aspartyl protein methyltransferase family.</text>
</comment>
<feature type="region of interest" description="Disordered" evidence="4">
    <location>
        <begin position="1"/>
        <end position="21"/>
    </location>
</feature>
<dbReference type="InterPro" id="IPR000682">
    <property type="entry name" value="PCMT"/>
</dbReference>
<dbReference type="PANTHER" id="PTHR11579:SF18">
    <property type="entry name" value="PROTEIN-L-ISOASPARTATE O-METHYLTRANSFERASE"/>
    <property type="match status" value="1"/>
</dbReference>
<gene>
    <name evidence="5" type="primary">pcm</name>
    <name evidence="5" type="ORF">Maq22A_c09375</name>
</gene>
<keyword evidence="5" id="KW-0808">Transferase</keyword>
<name>A0A0C6FJ74_9HYPH</name>
<proteinExistence type="inferred from homology"/>
<protein>
    <recommendedName>
        <fullName evidence="2">Protein-L-isoaspartate O-methyltransferase</fullName>
    </recommendedName>
    <alternativeName>
        <fullName evidence="3">Protein L-isoaspartyl methyltransferase</fullName>
    </alternativeName>
</protein>
<dbReference type="GO" id="GO:0005737">
    <property type="term" value="C:cytoplasm"/>
    <property type="evidence" value="ECO:0007669"/>
    <property type="project" value="TreeGrafter"/>
</dbReference>
<keyword evidence="5" id="KW-0489">Methyltransferase</keyword>
<dbReference type="GO" id="GO:0032259">
    <property type="term" value="P:methylation"/>
    <property type="evidence" value="ECO:0007669"/>
    <property type="project" value="UniProtKB-KW"/>
</dbReference>
<reference evidence="6" key="2">
    <citation type="submission" date="2015-01" db="EMBL/GenBank/DDBJ databases">
        <title>Complete genome sequence of Methylobacterium aquaticum strain 22A.</title>
        <authorList>
            <person name="Tani A."/>
            <person name="Ogura Y."/>
            <person name="Hayashi T."/>
        </authorList>
    </citation>
    <scope>NUCLEOTIDE SEQUENCE [LARGE SCALE GENOMIC DNA]</scope>
    <source>
        <strain evidence="6">MA-22A</strain>
    </source>
</reference>
<evidence type="ECO:0000256" key="4">
    <source>
        <dbReference type="SAM" id="MobiDB-lite"/>
    </source>
</evidence>
<evidence type="ECO:0000313" key="6">
    <source>
        <dbReference type="Proteomes" id="UP000061432"/>
    </source>
</evidence>
<dbReference type="PATRIC" id="fig|270351.10.peg.1799"/>
<dbReference type="OrthoDB" id="9810066at2"/>
<dbReference type="GO" id="GO:0004719">
    <property type="term" value="F:protein-L-isoaspartate (D-aspartate) O-methyltransferase activity"/>
    <property type="evidence" value="ECO:0007669"/>
    <property type="project" value="InterPro"/>
</dbReference>
<dbReference type="KEGG" id="maqu:Maq22A_c09375"/>
<dbReference type="InterPro" id="IPR029063">
    <property type="entry name" value="SAM-dependent_MTases_sf"/>
</dbReference>
<dbReference type="SUPFAM" id="SSF53335">
    <property type="entry name" value="S-adenosyl-L-methionine-dependent methyltransferases"/>
    <property type="match status" value="1"/>
</dbReference>
<accession>A0A0C6FJ74</accession>
<evidence type="ECO:0000313" key="5">
    <source>
        <dbReference type="EMBL" id="BAQ45169.1"/>
    </source>
</evidence>
<dbReference type="RefSeq" id="WP_082742447.1">
    <property type="nucleotide sequence ID" value="NZ_AP014704.1"/>
</dbReference>
<dbReference type="Gene3D" id="3.40.50.150">
    <property type="entry name" value="Vaccinia Virus protein VP39"/>
    <property type="match status" value="1"/>
</dbReference>
<evidence type="ECO:0000256" key="1">
    <source>
        <dbReference type="ARBA" id="ARBA00005369"/>
    </source>
</evidence>
<dbReference type="STRING" id="270351.Maq22A_c09375"/>
<evidence type="ECO:0000256" key="2">
    <source>
        <dbReference type="ARBA" id="ARBA00013346"/>
    </source>
</evidence>
<dbReference type="PANTHER" id="PTHR11579">
    <property type="entry name" value="PROTEIN-L-ISOASPARTATE O-METHYLTRANSFERASE"/>
    <property type="match status" value="1"/>
</dbReference>
<organism evidence="5 6">
    <name type="scientific">Methylobacterium aquaticum</name>
    <dbReference type="NCBI Taxonomy" id="270351"/>
    <lineage>
        <taxon>Bacteria</taxon>
        <taxon>Pseudomonadati</taxon>
        <taxon>Pseudomonadota</taxon>
        <taxon>Alphaproteobacteria</taxon>
        <taxon>Hyphomicrobiales</taxon>
        <taxon>Methylobacteriaceae</taxon>
        <taxon>Methylobacterium</taxon>
    </lineage>
</organism>
<sequence length="234" mass="24041">MSAGPPDGESGTESVRESGEASAGAVETAAFVLGLRARGVRDAAVLGAMERVPREAFAPLAFRDLARRDLALPLPCGQTMTAPSVIATMLAALTPQGARVLEIGTGSGYATALLLRLGAAEVVSLERYATLARNARSRLDALGFDAAMVALADGYAPPDEAGGFDRILVNGTLRDLPEGLLARLNPGGRLVGALTTPAGPRLVAIAQEADGPWRQVRETPLRIGPLTPGLAAAL</sequence>
<reference evidence="5 6" key="1">
    <citation type="journal article" date="2015" name="Genome Announc.">
        <title>Complete Genome Sequence of Methylobacterium aquaticum Strain 22A, Isolated from Racomitrium japonicum Moss.</title>
        <authorList>
            <person name="Tani A."/>
            <person name="Ogura Y."/>
            <person name="Hayashi T."/>
            <person name="Kimbara K."/>
        </authorList>
    </citation>
    <scope>NUCLEOTIDE SEQUENCE [LARGE SCALE GENOMIC DNA]</scope>
    <source>
        <strain evidence="5 6">MA-22A</strain>
    </source>
</reference>
<dbReference type="CDD" id="cd02440">
    <property type="entry name" value="AdoMet_MTases"/>
    <property type="match status" value="1"/>
</dbReference>
<evidence type="ECO:0000256" key="3">
    <source>
        <dbReference type="ARBA" id="ARBA00030757"/>
    </source>
</evidence>
<dbReference type="AlphaFoldDB" id="A0A0C6FJ74"/>